<feature type="zinc finger region" description="dksA C4-type" evidence="4">
    <location>
        <begin position="84"/>
        <end position="108"/>
    </location>
</feature>
<dbReference type="PANTHER" id="PTHR33823">
    <property type="entry name" value="RNA POLYMERASE-BINDING TRANSCRIPTION FACTOR DKSA-RELATED"/>
    <property type="match status" value="1"/>
</dbReference>
<name>A0ABU5VV56_9BACT</name>
<evidence type="ECO:0000313" key="6">
    <source>
        <dbReference type="EMBL" id="MEA9356932.1"/>
    </source>
</evidence>
<keyword evidence="1" id="KW-0479">Metal-binding</keyword>
<dbReference type="PANTHER" id="PTHR33823:SF4">
    <property type="entry name" value="GENERAL STRESS PROTEIN 16O"/>
    <property type="match status" value="1"/>
</dbReference>
<keyword evidence="3" id="KW-0862">Zinc</keyword>
<evidence type="ECO:0000313" key="7">
    <source>
        <dbReference type="Proteomes" id="UP001302274"/>
    </source>
</evidence>
<sequence>MDKAKMEKFKALLLQAKVKIMNGGILRSTEDLTVSSDDLSDEADLATSVINQQVTFNMRQRELVKLKAIDEALYRCEQGNYGHCDECDESIGEKRLENQPWTTLCITHAEEQERENQKFIKAI</sequence>
<evidence type="ECO:0000259" key="5">
    <source>
        <dbReference type="Pfam" id="PF01258"/>
    </source>
</evidence>
<keyword evidence="7" id="KW-1185">Reference proteome</keyword>
<dbReference type="PROSITE" id="PS51128">
    <property type="entry name" value="ZF_DKSA_2"/>
    <property type="match status" value="1"/>
</dbReference>
<dbReference type="EMBL" id="JAYGJQ010000002">
    <property type="protein sequence ID" value="MEA9356932.1"/>
    <property type="molecule type" value="Genomic_DNA"/>
</dbReference>
<feature type="domain" description="Zinc finger DksA/TraR C4-type" evidence="5">
    <location>
        <begin position="79"/>
        <end position="113"/>
    </location>
</feature>
<protein>
    <submittedName>
        <fullName evidence="6">TraR/DksA family transcriptional regulator</fullName>
    </submittedName>
</protein>
<accession>A0ABU5VV56</accession>
<reference evidence="6 7" key="1">
    <citation type="submission" date="2023-11" db="EMBL/GenBank/DDBJ databases">
        <title>A Novel Polar Bacteriovorax (B. antarcticus) Isolated from the Biocrust in Antarctica.</title>
        <authorList>
            <person name="Mun W."/>
            <person name="Choi S.Y."/>
            <person name="Mitchell R.J."/>
        </authorList>
    </citation>
    <scope>NUCLEOTIDE SEQUENCE [LARGE SCALE GENOMIC DNA]</scope>
    <source>
        <strain evidence="6 7">PP10</strain>
    </source>
</reference>
<dbReference type="InterPro" id="IPR037187">
    <property type="entry name" value="DnaK_N"/>
</dbReference>
<evidence type="ECO:0000256" key="2">
    <source>
        <dbReference type="ARBA" id="ARBA00022771"/>
    </source>
</evidence>
<comment type="caution">
    <text evidence="6">The sequence shown here is derived from an EMBL/GenBank/DDBJ whole genome shotgun (WGS) entry which is preliminary data.</text>
</comment>
<keyword evidence="2" id="KW-0863">Zinc-finger</keyword>
<gene>
    <name evidence="6" type="ORF">SHI21_11975</name>
</gene>
<dbReference type="Pfam" id="PF01258">
    <property type="entry name" value="zf-dskA_traR"/>
    <property type="match status" value="1"/>
</dbReference>
<dbReference type="SUPFAM" id="SSF57716">
    <property type="entry name" value="Glucocorticoid receptor-like (DNA-binding domain)"/>
    <property type="match status" value="1"/>
</dbReference>
<dbReference type="RefSeq" id="WP_323576826.1">
    <property type="nucleotide sequence ID" value="NZ_JAYGJQ010000002.1"/>
</dbReference>
<dbReference type="Gene3D" id="1.20.120.910">
    <property type="entry name" value="DksA, coiled-coil domain"/>
    <property type="match status" value="1"/>
</dbReference>
<evidence type="ECO:0000256" key="3">
    <source>
        <dbReference type="ARBA" id="ARBA00022833"/>
    </source>
</evidence>
<evidence type="ECO:0000256" key="4">
    <source>
        <dbReference type="PROSITE-ProRule" id="PRU00510"/>
    </source>
</evidence>
<dbReference type="InterPro" id="IPR000962">
    <property type="entry name" value="Znf_DskA_TraR"/>
</dbReference>
<proteinExistence type="predicted"/>
<dbReference type="SUPFAM" id="SSF109635">
    <property type="entry name" value="DnaK suppressor protein DksA, alpha-hairpin domain"/>
    <property type="match status" value="1"/>
</dbReference>
<dbReference type="Proteomes" id="UP001302274">
    <property type="component" value="Unassembled WGS sequence"/>
</dbReference>
<organism evidence="6 7">
    <name type="scientific">Bacteriovorax antarcticus</name>
    <dbReference type="NCBI Taxonomy" id="3088717"/>
    <lineage>
        <taxon>Bacteria</taxon>
        <taxon>Pseudomonadati</taxon>
        <taxon>Bdellovibrionota</taxon>
        <taxon>Bacteriovoracia</taxon>
        <taxon>Bacteriovoracales</taxon>
        <taxon>Bacteriovoracaceae</taxon>
        <taxon>Bacteriovorax</taxon>
    </lineage>
</organism>
<evidence type="ECO:0000256" key="1">
    <source>
        <dbReference type="ARBA" id="ARBA00022723"/>
    </source>
</evidence>